<dbReference type="EMBL" id="GL984017">
    <property type="protein sequence ID" value="EGR30309.1"/>
    <property type="molecule type" value="Genomic_DNA"/>
</dbReference>
<dbReference type="SMART" id="SM00220">
    <property type="entry name" value="S_TKc"/>
    <property type="match status" value="1"/>
</dbReference>
<evidence type="ECO:0000313" key="5">
    <source>
        <dbReference type="Proteomes" id="UP000008983"/>
    </source>
</evidence>
<dbReference type="OMA" id="RNMEFAE"/>
<dbReference type="InterPro" id="IPR008271">
    <property type="entry name" value="Ser/Thr_kinase_AS"/>
</dbReference>
<name>G0QWU8_ICHMU</name>
<dbReference type="eggNOG" id="KOG1163">
    <property type="taxonomic scope" value="Eukaryota"/>
</dbReference>
<dbReference type="InParanoid" id="G0QWU8"/>
<dbReference type="GO" id="GO:0005524">
    <property type="term" value="F:ATP binding"/>
    <property type="evidence" value="ECO:0007669"/>
    <property type="project" value="InterPro"/>
</dbReference>
<evidence type="ECO:0000259" key="3">
    <source>
        <dbReference type="PROSITE" id="PS50011"/>
    </source>
</evidence>
<dbReference type="Proteomes" id="UP000008983">
    <property type="component" value="Unassembled WGS sequence"/>
</dbReference>
<dbReference type="GeneID" id="14906420"/>
<evidence type="ECO:0000256" key="2">
    <source>
        <dbReference type="ARBA" id="ARBA00023860"/>
    </source>
</evidence>
<evidence type="ECO:0000256" key="1">
    <source>
        <dbReference type="ARBA" id="ARBA00012513"/>
    </source>
</evidence>
<dbReference type="PANTHER" id="PTHR11909">
    <property type="entry name" value="CASEIN KINASE-RELATED"/>
    <property type="match status" value="1"/>
</dbReference>
<dbReference type="InterPro" id="IPR000719">
    <property type="entry name" value="Prot_kinase_dom"/>
</dbReference>
<dbReference type="SUPFAM" id="SSF56112">
    <property type="entry name" value="Protein kinase-like (PK-like)"/>
    <property type="match status" value="1"/>
</dbReference>
<keyword evidence="5" id="KW-1185">Reference proteome</keyword>
<feature type="domain" description="Protein kinase" evidence="3">
    <location>
        <begin position="10"/>
        <end position="415"/>
    </location>
</feature>
<sequence length="442" mass="51915">MSQYLPCDKFLIKKLLSQGSFGFVYLAYSHIQHQTVAIKIDKQPRQYHKQSNLENEIKVLLVLQGLQGIPVILDFDTEINEYPYFTMPMLGKDLSYILKKCGGRFSCKTVLMVALQLISILEQIHQKGYLHRDLKPENILLGTGINRNKIFLVDFGTSKQYKYAKTETNALTHIPFKECYQFIGTYRYAAIAPHFGLEQGRKDDLQSLGYVLIYLINGYLPWQNIKCGIDEQQIKIGSIKKNFDINELCYGLPSFFKWYFQYVNQLQFDEEPNYQLIMQSINDCLLQELNQNNDFVFDWSSFSVNQSYICISHQDEISINSNYSKQIKALKSESQLKQYIKSKSTGVSNNQNQLCEEDQEENCKNKINYFILFYFFQKNIFQLVNKFIANFQIQKMKLFQILDIIIIKNKFHYYLLMKVIQIKLSSNNLKILKKISKMKLLN</sequence>
<evidence type="ECO:0000313" key="4">
    <source>
        <dbReference type="EMBL" id="EGR30309.1"/>
    </source>
</evidence>
<dbReference type="EC" id="2.7.11.1" evidence="1"/>
<dbReference type="PROSITE" id="PS50011">
    <property type="entry name" value="PROTEIN_KINASE_DOM"/>
    <property type="match status" value="1"/>
</dbReference>
<dbReference type="PROSITE" id="PS00108">
    <property type="entry name" value="PROTEIN_KINASE_ST"/>
    <property type="match status" value="1"/>
</dbReference>
<dbReference type="Pfam" id="PF00069">
    <property type="entry name" value="Pkinase"/>
    <property type="match status" value="1"/>
</dbReference>
<dbReference type="RefSeq" id="XP_004031896.1">
    <property type="nucleotide sequence ID" value="XM_004031848.1"/>
</dbReference>
<dbReference type="AlphaFoldDB" id="G0QWU8"/>
<reference evidence="4 5" key="1">
    <citation type="submission" date="2011-07" db="EMBL/GenBank/DDBJ databases">
        <authorList>
            <person name="Coyne R."/>
            <person name="Brami D."/>
            <person name="Johnson J."/>
            <person name="Hostetler J."/>
            <person name="Hannick L."/>
            <person name="Clark T."/>
            <person name="Cassidy-Hanley D."/>
            <person name="Inman J."/>
        </authorList>
    </citation>
    <scope>NUCLEOTIDE SEQUENCE [LARGE SCALE GENOMIC DNA]</scope>
    <source>
        <strain evidence="4 5">G5</strain>
    </source>
</reference>
<organism evidence="4 5">
    <name type="scientific">Ichthyophthirius multifiliis</name>
    <name type="common">White spot disease agent</name>
    <name type="synonym">Ich</name>
    <dbReference type="NCBI Taxonomy" id="5932"/>
    <lineage>
        <taxon>Eukaryota</taxon>
        <taxon>Sar</taxon>
        <taxon>Alveolata</taxon>
        <taxon>Ciliophora</taxon>
        <taxon>Intramacronucleata</taxon>
        <taxon>Oligohymenophorea</taxon>
        <taxon>Hymenostomatida</taxon>
        <taxon>Ophryoglenina</taxon>
        <taxon>Ichthyophthirius</taxon>
    </lineage>
</organism>
<gene>
    <name evidence="4" type="ORF">IMG5_135470</name>
</gene>
<accession>G0QWU8</accession>
<proteinExistence type="predicted"/>
<protein>
    <recommendedName>
        <fullName evidence="2">Casein kinase I</fullName>
        <ecNumber evidence="1">2.7.11.1</ecNumber>
    </recommendedName>
</protein>
<dbReference type="Gene3D" id="1.10.510.10">
    <property type="entry name" value="Transferase(Phosphotransferase) domain 1"/>
    <property type="match status" value="1"/>
</dbReference>
<dbReference type="CDD" id="cd14016">
    <property type="entry name" value="STKc_CK1"/>
    <property type="match status" value="1"/>
</dbReference>
<dbReference type="InterPro" id="IPR011009">
    <property type="entry name" value="Kinase-like_dom_sf"/>
</dbReference>
<dbReference type="GO" id="GO:0004674">
    <property type="term" value="F:protein serine/threonine kinase activity"/>
    <property type="evidence" value="ECO:0007669"/>
    <property type="project" value="UniProtKB-EC"/>
</dbReference>
<dbReference type="STRING" id="857967.G0QWU8"/>
<dbReference type="InterPro" id="IPR050235">
    <property type="entry name" value="CK1_Ser-Thr_kinase"/>
</dbReference>